<sequence length="139" mass="15612">MLRRKGENGLNNITLLQRALDASSLRQQTISNNIANAETPGYKAKQVVFEDILKQHLSNQTNFVGKRTDSRHVVIGSPGGIPSASVIENTETVMQNNLNNVDIDEEMTRMGKNTLWYYTLTEQLNSEFQQFSIAIRGRG</sequence>
<keyword evidence="8" id="KW-0282">Flagellum</keyword>
<keyword evidence="4 6" id="KW-0975">Bacterial flagellum</keyword>
<reference evidence="8" key="1">
    <citation type="submission" date="2021-05" db="EMBL/GenBank/DDBJ databases">
        <title>Novel Bacillus species.</title>
        <authorList>
            <person name="Liu G."/>
        </authorList>
    </citation>
    <scope>NUCLEOTIDE SEQUENCE</scope>
    <source>
        <strain evidence="8">FJAT-50051</strain>
    </source>
</reference>
<comment type="subcellular location">
    <subcellularLocation>
        <location evidence="1 6">Bacterial flagellum basal body</location>
    </subcellularLocation>
</comment>
<keyword evidence="8" id="KW-0966">Cell projection</keyword>
<evidence type="ECO:0000256" key="5">
    <source>
        <dbReference type="ARBA" id="ARBA00024934"/>
    </source>
</evidence>
<dbReference type="PIRSF" id="PIRSF002889">
    <property type="entry name" value="Rod_FlgB"/>
    <property type="match status" value="1"/>
</dbReference>
<keyword evidence="8" id="KW-0969">Cilium</keyword>
<evidence type="ECO:0000256" key="6">
    <source>
        <dbReference type="PIRNR" id="PIRNR002889"/>
    </source>
</evidence>
<evidence type="ECO:0000256" key="3">
    <source>
        <dbReference type="ARBA" id="ARBA00014376"/>
    </source>
</evidence>
<dbReference type="PROSITE" id="PS00588">
    <property type="entry name" value="FLAGELLA_BB_ROD"/>
    <property type="match status" value="1"/>
</dbReference>
<evidence type="ECO:0000313" key="8">
    <source>
        <dbReference type="EMBL" id="MBS4180311.1"/>
    </source>
</evidence>
<protein>
    <recommendedName>
        <fullName evidence="3 6">Flagellar basal body rod protein FlgB</fullName>
    </recommendedName>
</protein>
<evidence type="ECO:0000256" key="1">
    <source>
        <dbReference type="ARBA" id="ARBA00004117"/>
    </source>
</evidence>
<dbReference type="PANTHER" id="PTHR30435:SF12">
    <property type="entry name" value="FLAGELLAR BASAL BODY ROD PROTEIN FLGB"/>
    <property type="match status" value="1"/>
</dbReference>
<proteinExistence type="inferred from homology"/>
<name>A0A942SV05_9BACI</name>
<comment type="similarity">
    <text evidence="2 6">Belongs to the flagella basal body rod proteins family.</text>
</comment>
<evidence type="ECO:0000256" key="4">
    <source>
        <dbReference type="ARBA" id="ARBA00023143"/>
    </source>
</evidence>
<accession>A0A942SV05</accession>
<dbReference type="InterPro" id="IPR006300">
    <property type="entry name" value="FlgB"/>
</dbReference>
<comment type="caution">
    <text evidence="8">The sequence shown here is derived from an EMBL/GenBank/DDBJ whole genome shotgun (WGS) entry which is preliminary data.</text>
</comment>
<dbReference type="InterPro" id="IPR019776">
    <property type="entry name" value="Flagellar_basal_body_rod_CS"/>
</dbReference>
<dbReference type="InterPro" id="IPR001444">
    <property type="entry name" value="Flag_bb_rod_N"/>
</dbReference>
<evidence type="ECO:0000259" key="7">
    <source>
        <dbReference type="Pfam" id="PF00460"/>
    </source>
</evidence>
<dbReference type="GO" id="GO:0071978">
    <property type="term" value="P:bacterial-type flagellum-dependent swarming motility"/>
    <property type="evidence" value="ECO:0007669"/>
    <property type="project" value="TreeGrafter"/>
</dbReference>
<feature type="domain" description="Flagellar basal body rod protein N-terminal" evidence="7">
    <location>
        <begin position="17"/>
        <end position="43"/>
    </location>
</feature>
<dbReference type="NCBIfam" id="TIGR01396">
    <property type="entry name" value="FlgB"/>
    <property type="match status" value="1"/>
</dbReference>
<comment type="subunit">
    <text evidence="6">The basal body constitutes a major portion of the flagellar organelle and consists of a number of rings mounted on a central rod.</text>
</comment>
<dbReference type="Pfam" id="PF00460">
    <property type="entry name" value="Flg_bb_rod"/>
    <property type="match status" value="1"/>
</dbReference>
<organism evidence="8">
    <name type="scientific">Neobacillus citreus</name>
    <dbReference type="NCBI Taxonomy" id="2833578"/>
    <lineage>
        <taxon>Bacteria</taxon>
        <taxon>Bacillati</taxon>
        <taxon>Bacillota</taxon>
        <taxon>Bacilli</taxon>
        <taxon>Bacillales</taxon>
        <taxon>Bacillaceae</taxon>
        <taxon>Neobacillus</taxon>
    </lineage>
</organism>
<dbReference type="GO" id="GO:0030694">
    <property type="term" value="C:bacterial-type flagellum basal body, rod"/>
    <property type="evidence" value="ECO:0007669"/>
    <property type="project" value="InterPro"/>
</dbReference>
<comment type="function">
    <text evidence="5 6">Structural component of flagellum, the bacterial motility apparatus. Part of the rod structure of flagellar basal body.</text>
</comment>
<dbReference type="EMBL" id="JAGYPE010000001">
    <property type="protein sequence ID" value="MBS4180311.1"/>
    <property type="molecule type" value="Genomic_DNA"/>
</dbReference>
<dbReference type="AlphaFoldDB" id="A0A942SV05"/>
<gene>
    <name evidence="8" type="primary">flgB</name>
    <name evidence="8" type="ORF">KHB02_02790</name>
</gene>
<dbReference type="PANTHER" id="PTHR30435">
    <property type="entry name" value="FLAGELLAR PROTEIN"/>
    <property type="match status" value="1"/>
</dbReference>
<evidence type="ECO:0000256" key="2">
    <source>
        <dbReference type="ARBA" id="ARBA00009677"/>
    </source>
</evidence>